<dbReference type="Proteomes" id="UP000327085">
    <property type="component" value="Chromosome 1"/>
</dbReference>
<dbReference type="InterPro" id="IPR040256">
    <property type="entry name" value="At4g02000-like"/>
</dbReference>
<dbReference type="PANTHER" id="PTHR31286:SF178">
    <property type="entry name" value="DUF4283 DOMAIN-CONTAINING PROTEIN"/>
    <property type="match status" value="1"/>
</dbReference>
<evidence type="ECO:0000313" key="3">
    <source>
        <dbReference type="Proteomes" id="UP000327085"/>
    </source>
</evidence>
<dbReference type="InParanoid" id="A0A5E4ECI8"/>
<proteinExistence type="predicted"/>
<evidence type="ECO:0000259" key="1">
    <source>
        <dbReference type="Pfam" id="PF14111"/>
    </source>
</evidence>
<feature type="domain" description="DUF4283" evidence="1">
    <location>
        <begin position="65"/>
        <end position="136"/>
    </location>
</feature>
<gene>
    <name evidence="2" type="ORF">ALMOND_2B025168</name>
</gene>
<dbReference type="EMBL" id="CABIKO010000007">
    <property type="protein sequence ID" value="VVA13364.1"/>
    <property type="molecule type" value="Genomic_DNA"/>
</dbReference>
<protein>
    <submittedName>
        <fullName evidence="2">PREDICTED: DUF4283 domain-containing</fullName>
    </submittedName>
</protein>
<accession>A0A5E4ECI8</accession>
<dbReference type="InterPro" id="IPR025558">
    <property type="entry name" value="DUF4283"/>
</dbReference>
<dbReference type="PANTHER" id="PTHR31286">
    <property type="entry name" value="GLYCINE-RICH CELL WALL STRUCTURAL PROTEIN 1.8-LIKE"/>
    <property type="match status" value="1"/>
</dbReference>
<evidence type="ECO:0000313" key="2">
    <source>
        <dbReference type="EMBL" id="VVA13364.1"/>
    </source>
</evidence>
<dbReference type="AlphaFoldDB" id="A0A5E4ECI8"/>
<organism evidence="2 3">
    <name type="scientific">Prunus dulcis</name>
    <name type="common">Almond</name>
    <name type="synonym">Amygdalus dulcis</name>
    <dbReference type="NCBI Taxonomy" id="3755"/>
    <lineage>
        <taxon>Eukaryota</taxon>
        <taxon>Viridiplantae</taxon>
        <taxon>Streptophyta</taxon>
        <taxon>Embryophyta</taxon>
        <taxon>Tracheophyta</taxon>
        <taxon>Spermatophyta</taxon>
        <taxon>Magnoliopsida</taxon>
        <taxon>eudicotyledons</taxon>
        <taxon>Gunneridae</taxon>
        <taxon>Pentapetalae</taxon>
        <taxon>rosids</taxon>
        <taxon>fabids</taxon>
        <taxon>Rosales</taxon>
        <taxon>Rosaceae</taxon>
        <taxon>Amygdaloideae</taxon>
        <taxon>Amygdaleae</taxon>
        <taxon>Prunus</taxon>
    </lineage>
</organism>
<dbReference type="Pfam" id="PF14111">
    <property type="entry name" value="DUF4283"/>
    <property type="match status" value="1"/>
</dbReference>
<dbReference type="Gramene" id="VVA13364">
    <property type="protein sequence ID" value="VVA13364"/>
    <property type="gene ID" value="Prudul26B025168"/>
</dbReference>
<sequence>MVRGSRRWFLHGLGTGFRWGLWFLETLLGYMDDMMTRVAAHFALTNEEQAELVEQHEVKNLLTSKFLLVGKLLTRKPYNKEAFKRTMASLWRLTAQVHIIDMEEDKFVFSFQTKATRDTIMRGRTWTFNHSLLIMAAANRLLDPLIIPLRNQEFWVQVKGLPLVFMTRAMEKLIGDALGTYVVTDQSRRGECLSIYLCIRVLLDVGRPLRRWLAVRLPNASGMVEWVQL</sequence>
<dbReference type="FunCoup" id="A0A5E4ECI8">
    <property type="interactions" value="3"/>
</dbReference>
<reference evidence="3" key="1">
    <citation type="journal article" date="2020" name="Plant J.">
        <title>Transposons played a major role in the diversification between the closely related almond and peach genomes: results from the almond genome sequence.</title>
        <authorList>
            <person name="Alioto T."/>
            <person name="Alexiou K.G."/>
            <person name="Bardil A."/>
            <person name="Barteri F."/>
            <person name="Castanera R."/>
            <person name="Cruz F."/>
            <person name="Dhingra A."/>
            <person name="Duval H."/>
            <person name="Fernandez I Marti A."/>
            <person name="Frias L."/>
            <person name="Galan B."/>
            <person name="Garcia J.L."/>
            <person name="Howad W."/>
            <person name="Gomez-Garrido J."/>
            <person name="Gut M."/>
            <person name="Julca I."/>
            <person name="Morata J."/>
            <person name="Puigdomenech P."/>
            <person name="Ribeca P."/>
            <person name="Rubio Cabetas M.J."/>
            <person name="Vlasova A."/>
            <person name="Wirthensohn M."/>
            <person name="Garcia-Mas J."/>
            <person name="Gabaldon T."/>
            <person name="Casacuberta J.M."/>
            <person name="Arus P."/>
        </authorList>
    </citation>
    <scope>NUCLEOTIDE SEQUENCE [LARGE SCALE GENOMIC DNA]</scope>
    <source>
        <strain evidence="3">cv. Texas</strain>
    </source>
</reference>
<dbReference type="OMA" id="IDLYEFW"/>
<name>A0A5E4ECI8_PRUDU</name>